<dbReference type="InterPro" id="IPR000086">
    <property type="entry name" value="NUDIX_hydrolase_dom"/>
</dbReference>
<dbReference type="GO" id="GO:0005829">
    <property type="term" value="C:cytosol"/>
    <property type="evidence" value="ECO:0007669"/>
    <property type="project" value="TreeGrafter"/>
</dbReference>
<evidence type="ECO:0000256" key="7">
    <source>
        <dbReference type="ARBA" id="ARBA00022801"/>
    </source>
</evidence>
<evidence type="ECO:0000256" key="10">
    <source>
        <dbReference type="ARBA" id="ARBA00049252"/>
    </source>
</evidence>
<dbReference type="GO" id="GO:0055086">
    <property type="term" value="P:nucleobase-containing small molecule metabolic process"/>
    <property type="evidence" value="ECO:0007669"/>
    <property type="project" value="UniProtKB-ARBA"/>
</dbReference>
<evidence type="ECO:0000313" key="16">
    <source>
        <dbReference type="EMBL" id="HIV23866.1"/>
    </source>
</evidence>
<reference evidence="16" key="1">
    <citation type="submission" date="2020-10" db="EMBL/GenBank/DDBJ databases">
        <authorList>
            <person name="Gilroy R."/>
        </authorList>
    </citation>
    <scope>NUCLEOTIDE SEQUENCE</scope>
    <source>
        <strain evidence="16">ChiBcec6-7307</strain>
    </source>
</reference>
<dbReference type="GO" id="GO:0004126">
    <property type="term" value="F:cytidine deaminase activity"/>
    <property type="evidence" value="ECO:0007669"/>
    <property type="project" value="UniProtKB-EC"/>
</dbReference>
<dbReference type="InterPro" id="IPR006262">
    <property type="entry name" value="Cyt_deam_tetra"/>
</dbReference>
<feature type="binding site" evidence="13">
    <location>
        <position position="251"/>
    </location>
    <ligand>
        <name>Zn(2+)</name>
        <dbReference type="ChEBI" id="CHEBI:29105"/>
        <note>catalytic</note>
    </ligand>
</feature>
<dbReference type="InterPro" id="IPR015797">
    <property type="entry name" value="NUDIX_hydrolase-like_dom_sf"/>
</dbReference>
<dbReference type="CDD" id="cd01283">
    <property type="entry name" value="cytidine_deaminase"/>
    <property type="match status" value="1"/>
</dbReference>
<evidence type="ECO:0000256" key="4">
    <source>
        <dbReference type="ARBA" id="ARBA00012783"/>
    </source>
</evidence>
<dbReference type="Pfam" id="PF00293">
    <property type="entry name" value="NUDIX"/>
    <property type="match status" value="1"/>
</dbReference>
<feature type="domain" description="CMP/dCMP-type deaminase" evidence="15">
    <location>
        <begin position="199"/>
        <end position="331"/>
    </location>
</feature>
<comment type="function">
    <text evidence="2">This enzyme scavenges exogenous and endogenous cytidine and 2'-deoxycytidine for UMP synthesis.</text>
</comment>
<dbReference type="GO" id="GO:0042802">
    <property type="term" value="F:identical protein binding"/>
    <property type="evidence" value="ECO:0007669"/>
    <property type="project" value="UniProtKB-ARBA"/>
</dbReference>
<dbReference type="NCBIfam" id="NF004064">
    <property type="entry name" value="PRK05578.1"/>
    <property type="match status" value="1"/>
</dbReference>
<accession>A0A9D1NZT2</accession>
<evidence type="ECO:0000259" key="14">
    <source>
        <dbReference type="PROSITE" id="PS51462"/>
    </source>
</evidence>
<keyword evidence="7 16" id="KW-0378">Hydrolase</keyword>
<dbReference type="EC" id="3.5.4.5" evidence="4"/>
<dbReference type="SUPFAM" id="SSF55811">
    <property type="entry name" value="Nudix"/>
    <property type="match status" value="1"/>
</dbReference>
<dbReference type="GO" id="GO:0072527">
    <property type="term" value="P:pyrimidine-containing compound metabolic process"/>
    <property type="evidence" value="ECO:0007669"/>
    <property type="project" value="UniProtKB-ARBA"/>
</dbReference>
<evidence type="ECO:0000256" key="8">
    <source>
        <dbReference type="ARBA" id="ARBA00022833"/>
    </source>
</evidence>
<reference evidence="16" key="2">
    <citation type="journal article" date="2021" name="PeerJ">
        <title>Extensive microbial diversity within the chicken gut microbiome revealed by metagenomics and culture.</title>
        <authorList>
            <person name="Gilroy R."/>
            <person name="Ravi A."/>
            <person name="Getino M."/>
            <person name="Pursley I."/>
            <person name="Horton D.L."/>
            <person name="Alikhan N.F."/>
            <person name="Baker D."/>
            <person name="Gharbi K."/>
            <person name="Hall N."/>
            <person name="Watson M."/>
            <person name="Adriaenssens E.M."/>
            <person name="Foster-Nyarko E."/>
            <person name="Jarju S."/>
            <person name="Secka A."/>
            <person name="Antonio M."/>
            <person name="Oren A."/>
            <person name="Chaudhuri R.R."/>
            <person name="La Ragione R."/>
            <person name="Hildebrand F."/>
            <person name="Pallen M.J."/>
        </authorList>
    </citation>
    <scope>NUCLEOTIDE SEQUENCE</scope>
    <source>
        <strain evidence="16">ChiBcec6-7307</strain>
    </source>
</reference>
<dbReference type="NCBIfam" id="TIGR01354">
    <property type="entry name" value="cyt_deam_tetra"/>
    <property type="match status" value="1"/>
</dbReference>
<feature type="binding site" evidence="13">
    <location>
        <position position="289"/>
    </location>
    <ligand>
        <name>Zn(2+)</name>
        <dbReference type="ChEBI" id="CHEBI:29105"/>
        <note>catalytic</note>
    </ligand>
</feature>
<dbReference type="PROSITE" id="PS51462">
    <property type="entry name" value="NUDIX"/>
    <property type="match status" value="1"/>
</dbReference>
<dbReference type="GO" id="GO:0008270">
    <property type="term" value="F:zinc ion binding"/>
    <property type="evidence" value="ECO:0007669"/>
    <property type="project" value="InterPro"/>
</dbReference>
<dbReference type="FunFam" id="3.40.140.10:FF:000008">
    <property type="entry name" value="Cytidine deaminase"/>
    <property type="match status" value="1"/>
</dbReference>
<protein>
    <recommendedName>
        <fullName evidence="5">Cytidine deaminase</fullName>
        <ecNumber evidence="4">3.5.4.5</ecNumber>
    </recommendedName>
    <alternativeName>
        <fullName evidence="9">Cytidine aminohydrolase</fullName>
    </alternativeName>
</protein>
<name>A0A9D1NZT2_9FIRM</name>
<dbReference type="InterPro" id="IPR016193">
    <property type="entry name" value="Cytidine_deaminase-like"/>
</dbReference>
<dbReference type="PANTHER" id="PTHR11644">
    <property type="entry name" value="CYTIDINE DEAMINASE"/>
    <property type="match status" value="1"/>
</dbReference>
<comment type="catalytic activity">
    <reaction evidence="10">
        <text>2'-deoxycytidine + H2O + H(+) = 2'-deoxyuridine + NH4(+)</text>
        <dbReference type="Rhea" id="RHEA:13433"/>
        <dbReference type="ChEBI" id="CHEBI:15377"/>
        <dbReference type="ChEBI" id="CHEBI:15378"/>
        <dbReference type="ChEBI" id="CHEBI:15698"/>
        <dbReference type="ChEBI" id="CHEBI:16450"/>
        <dbReference type="ChEBI" id="CHEBI:28938"/>
        <dbReference type="EC" id="3.5.4.5"/>
    </reaction>
</comment>
<dbReference type="InterPro" id="IPR016192">
    <property type="entry name" value="APOBEC/CMP_deaminase_Zn-bd"/>
</dbReference>
<dbReference type="SUPFAM" id="SSF53927">
    <property type="entry name" value="Cytidine deaminase-like"/>
    <property type="match status" value="1"/>
</dbReference>
<feature type="domain" description="Nudix hydrolase" evidence="14">
    <location>
        <begin position="41"/>
        <end position="182"/>
    </location>
</feature>
<dbReference type="InterPro" id="IPR002125">
    <property type="entry name" value="CMP_dCMP_dom"/>
</dbReference>
<dbReference type="Proteomes" id="UP000886889">
    <property type="component" value="Unassembled WGS sequence"/>
</dbReference>
<gene>
    <name evidence="16" type="primary">cdd</name>
    <name evidence="16" type="ORF">IAC80_07980</name>
</gene>
<dbReference type="Pfam" id="PF00383">
    <property type="entry name" value="dCMP_cyt_deam_1"/>
    <property type="match status" value="1"/>
</dbReference>
<dbReference type="EMBL" id="DVOS01000064">
    <property type="protein sequence ID" value="HIV23866.1"/>
    <property type="molecule type" value="Genomic_DNA"/>
</dbReference>
<evidence type="ECO:0000256" key="12">
    <source>
        <dbReference type="PIRSR" id="PIRSR606262-1"/>
    </source>
</evidence>
<dbReference type="CDD" id="cd03674">
    <property type="entry name" value="NUDIX_Hydrolase"/>
    <property type="match status" value="1"/>
</dbReference>
<evidence type="ECO:0000256" key="1">
    <source>
        <dbReference type="ARBA" id="ARBA00001947"/>
    </source>
</evidence>
<dbReference type="PROSITE" id="PS51747">
    <property type="entry name" value="CYT_DCMP_DEAMINASES_2"/>
    <property type="match status" value="1"/>
</dbReference>
<keyword evidence="6 13" id="KW-0479">Metal-binding</keyword>
<sequence length="334" mass="37672">MDLIEQIEAYTPFNEQEERDRELILTCLRNMPDIFERKNTLAHMTASAWVVNPERTRVLMAYHKIYDSWSWLGGHADGEKDLLQVALKEVMEESGVTGVRPVTEDIFSLESLTVDGHVKKGNYVSSHIHLNVTYLLEAGEEDTLSVKEDENSGVAWFDLQEAVEASSEPWFREHIYTKLNRKLLLREHREEQKEAETRDWPAELARRALRARKKAYTPYSGFAVGAALLTAQGNIYEGCNIENASFTPTNCAERTAIFKAVSEGCREFSAIAVAGGLAGKEPEDFCIPCGVCLQVMSEFCSPDFPVCLVKSPAEVRLMRLGELLPVKFEGMEQK</sequence>
<evidence type="ECO:0000256" key="3">
    <source>
        <dbReference type="ARBA" id="ARBA00006576"/>
    </source>
</evidence>
<dbReference type="PROSITE" id="PS00903">
    <property type="entry name" value="CYT_DCMP_DEAMINASES_1"/>
    <property type="match status" value="1"/>
</dbReference>
<evidence type="ECO:0000256" key="6">
    <source>
        <dbReference type="ARBA" id="ARBA00022723"/>
    </source>
</evidence>
<evidence type="ECO:0000256" key="11">
    <source>
        <dbReference type="ARBA" id="ARBA00049558"/>
    </source>
</evidence>
<comment type="catalytic activity">
    <reaction evidence="11">
        <text>cytidine + H2O + H(+) = uridine + NH4(+)</text>
        <dbReference type="Rhea" id="RHEA:16069"/>
        <dbReference type="ChEBI" id="CHEBI:15377"/>
        <dbReference type="ChEBI" id="CHEBI:15378"/>
        <dbReference type="ChEBI" id="CHEBI:16704"/>
        <dbReference type="ChEBI" id="CHEBI:17562"/>
        <dbReference type="ChEBI" id="CHEBI:28938"/>
        <dbReference type="EC" id="3.5.4.5"/>
    </reaction>
</comment>
<keyword evidence="8 13" id="KW-0862">Zinc</keyword>
<comment type="caution">
    <text evidence="16">The sequence shown here is derived from an EMBL/GenBank/DDBJ whole genome shotgun (WGS) entry which is preliminary data.</text>
</comment>
<proteinExistence type="inferred from homology"/>
<evidence type="ECO:0000256" key="9">
    <source>
        <dbReference type="ARBA" id="ARBA00032005"/>
    </source>
</evidence>
<dbReference type="Gene3D" id="3.40.140.10">
    <property type="entry name" value="Cytidine Deaminase, domain 2"/>
    <property type="match status" value="1"/>
</dbReference>
<dbReference type="PANTHER" id="PTHR11644:SF2">
    <property type="entry name" value="CYTIDINE DEAMINASE"/>
    <property type="match status" value="1"/>
</dbReference>
<evidence type="ECO:0000256" key="5">
    <source>
        <dbReference type="ARBA" id="ARBA00018266"/>
    </source>
</evidence>
<feature type="binding site" evidence="13">
    <location>
        <position position="292"/>
    </location>
    <ligand>
        <name>Zn(2+)</name>
        <dbReference type="ChEBI" id="CHEBI:29105"/>
        <note>catalytic</note>
    </ligand>
</feature>
<dbReference type="InterPro" id="IPR050202">
    <property type="entry name" value="Cyt/Deoxycyt_deaminase"/>
</dbReference>
<organism evidence="16 17">
    <name type="scientific">Candidatus Merdiplasma excrementigallinarum</name>
    <dbReference type="NCBI Taxonomy" id="2840864"/>
    <lineage>
        <taxon>Bacteria</taxon>
        <taxon>Bacillati</taxon>
        <taxon>Bacillota</taxon>
        <taxon>Clostridia</taxon>
        <taxon>Lachnospirales</taxon>
        <taxon>Lachnospiraceae</taxon>
        <taxon>Lachnospiraceae incertae sedis</taxon>
        <taxon>Candidatus Merdiplasma</taxon>
    </lineage>
</organism>
<feature type="active site" description="Proton donor" evidence="12">
    <location>
        <position position="253"/>
    </location>
</feature>
<comment type="similarity">
    <text evidence="3">Belongs to the cytidine and deoxycytidylate deaminase family.</text>
</comment>
<evidence type="ECO:0000313" key="17">
    <source>
        <dbReference type="Proteomes" id="UP000886889"/>
    </source>
</evidence>
<dbReference type="AlphaFoldDB" id="A0A9D1NZT2"/>
<dbReference type="Gene3D" id="3.90.79.10">
    <property type="entry name" value="Nucleoside Triphosphate Pyrophosphohydrolase"/>
    <property type="match status" value="1"/>
</dbReference>
<evidence type="ECO:0000256" key="2">
    <source>
        <dbReference type="ARBA" id="ARBA00003949"/>
    </source>
</evidence>
<evidence type="ECO:0000259" key="15">
    <source>
        <dbReference type="PROSITE" id="PS51747"/>
    </source>
</evidence>
<comment type="cofactor">
    <cofactor evidence="1 13">
        <name>Zn(2+)</name>
        <dbReference type="ChEBI" id="CHEBI:29105"/>
    </cofactor>
</comment>
<evidence type="ECO:0000256" key="13">
    <source>
        <dbReference type="PIRSR" id="PIRSR606262-3"/>
    </source>
</evidence>